<accession>A0A845GGP2</accession>
<evidence type="ECO:0000313" key="3">
    <source>
        <dbReference type="Proteomes" id="UP000447355"/>
    </source>
</evidence>
<protein>
    <submittedName>
        <fullName evidence="2">Uncharacterized protein</fullName>
    </submittedName>
</protein>
<comment type="caution">
    <text evidence="2">The sequence shown here is derived from an EMBL/GenBank/DDBJ whole genome shotgun (WGS) entry which is preliminary data.</text>
</comment>
<name>A0A845GGP2_9BURK</name>
<dbReference type="Proteomes" id="UP000447355">
    <property type="component" value="Unassembled WGS sequence"/>
</dbReference>
<dbReference type="RefSeq" id="WP_161081938.1">
    <property type="nucleotide sequence ID" value="NZ_WWCX01000001.1"/>
</dbReference>
<evidence type="ECO:0000256" key="1">
    <source>
        <dbReference type="SAM" id="Phobius"/>
    </source>
</evidence>
<reference evidence="2" key="1">
    <citation type="submission" date="2019-12" db="EMBL/GenBank/DDBJ databases">
        <title>Novel species isolated from a subtropical stream in China.</title>
        <authorList>
            <person name="Lu H."/>
        </authorList>
    </citation>
    <scope>NUCLEOTIDE SEQUENCE [LARGE SCALE GENOMIC DNA]</scope>
    <source>
        <strain evidence="2">FT81W</strain>
    </source>
</reference>
<feature type="transmembrane region" description="Helical" evidence="1">
    <location>
        <begin position="20"/>
        <end position="41"/>
    </location>
</feature>
<organism evidence="2 3">
    <name type="scientific">Duganella vulcania</name>
    <dbReference type="NCBI Taxonomy" id="2692166"/>
    <lineage>
        <taxon>Bacteria</taxon>
        <taxon>Pseudomonadati</taxon>
        <taxon>Pseudomonadota</taxon>
        <taxon>Betaproteobacteria</taxon>
        <taxon>Burkholderiales</taxon>
        <taxon>Oxalobacteraceae</taxon>
        <taxon>Telluria group</taxon>
        <taxon>Duganella</taxon>
    </lineage>
</organism>
<dbReference type="AlphaFoldDB" id="A0A845GGP2"/>
<keyword evidence="1" id="KW-1133">Transmembrane helix</keyword>
<proteinExistence type="predicted"/>
<gene>
    <name evidence="2" type="ORF">GTP90_02255</name>
</gene>
<evidence type="ECO:0000313" key="2">
    <source>
        <dbReference type="EMBL" id="MYM92680.1"/>
    </source>
</evidence>
<keyword evidence="1" id="KW-0472">Membrane</keyword>
<keyword evidence="1" id="KW-0812">Transmembrane</keyword>
<feature type="transmembrane region" description="Helical" evidence="1">
    <location>
        <begin position="61"/>
        <end position="88"/>
    </location>
</feature>
<sequence>MHEFMVGALQFLNGTPFGVYVALIGIWAGFLGAIGNVTPAFEGAALTVASHAAAYFLPDQAIAVQIVACVLLAFWHLAYLSLLGLFFWPRSSRPSYRGDCVSLVDLYLTVKAGPLARN</sequence>
<dbReference type="EMBL" id="WWCX01000001">
    <property type="protein sequence ID" value="MYM92680.1"/>
    <property type="molecule type" value="Genomic_DNA"/>
</dbReference>